<dbReference type="KEGG" id="gra:105794246"/>
<comment type="caution">
    <text evidence="2">The sequence shown here is derived from an EMBL/GenBank/DDBJ whole genome shotgun (WGS) entry which is preliminary data.</text>
</comment>
<evidence type="ECO:0000259" key="1">
    <source>
        <dbReference type="Pfam" id="PF13966"/>
    </source>
</evidence>
<gene>
    <name evidence="2" type="ORF">Gorai_021182</name>
</gene>
<dbReference type="Proteomes" id="UP000593578">
    <property type="component" value="Unassembled WGS sequence"/>
</dbReference>
<reference evidence="2 3" key="1">
    <citation type="journal article" date="2019" name="Genome Biol. Evol.">
        <title>Insights into the evolution of the New World diploid cottons (Gossypium, subgenus Houzingenia) based on genome sequencing.</title>
        <authorList>
            <person name="Grover C.E."/>
            <person name="Arick M.A. 2nd"/>
            <person name="Thrash A."/>
            <person name="Conover J.L."/>
            <person name="Sanders W.S."/>
            <person name="Peterson D.G."/>
            <person name="Frelichowski J.E."/>
            <person name="Scheffler J.A."/>
            <person name="Scheffler B.E."/>
            <person name="Wendel J.F."/>
        </authorList>
    </citation>
    <scope>NUCLEOTIDE SEQUENCE [LARGE SCALE GENOMIC DNA]</scope>
    <source>
        <strain evidence="2">8</strain>
        <tissue evidence="2">Leaf</tissue>
    </source>
</reference>
<evidence type="ECO:0000313" key="3">
    <source>
        <dbReference type="Proteomes" id="UP000593578"/>
    </source>
</evidence>
<dbReference type="AlphaFoldDB" id="A0A7J8NPJ6"/>
<name>A0A7J8NPJ6_GOSRA</name>
<organism evidence="2 3">
    <name type="scientific">Gossypium raimondii</name>
    <name type="common">Peruvian cotton</name>
    <name type="synonym">Gossypium klotzschianum subsp. raimondii</name>
    <dbReference type="NCBI Taxonomy" id="29730"/>
    <lineage>
        <taxon>Eukaryota</taxon>
        <taxon>Viridiplantae</taxon>
        <taxon>Streptophyta</taxon>
        <taxon>Embryophyta</taxon>
        <taxon>Tracheophyta</taxon>
        <taxon>Spermatophyta</taxon>
        <taxon>Magnoliopsida</taxon>
        <taxon>eudicotyledons</taxon>
        <taxon>Gunneridae</taxon>
        <taxon>Pentapetalae</taxon>
        <taxon>rosids</taxon>
        <taxon>malvids</taxon>
        <taxon>Malvales</taxon>
        <taxon>Malvaceae</taxon>
        <taxon>Malvoideae</taxon>
        <taxon>Gossypium</taxon>
    </lineage>
</organism>
<proteinExistence type="predicted"/>
<dbReference type="OrthoDB" id="1938822at2759"/>
<protein>
    <recommendedName>
        <fullName evidence="1">Reverse transcriptase zinc-binding domain-containing protein</fullName>
    </recommendedName>
</protein>
<dbReference type="EMBL" id="JABEZZ010000001">
    <property type="protein sequence ID" value="MBA0578911.1"/>
    <property type="molecule type" value="Genomic_DNA"/>
</dbReference>
<accession>A0A7J8NPJ6</accession>
<dbReference type="InterPro" id="IPR026960">
    <property type="entry name" value="RVT-Znf"/>
</dbReference>
<evidence type="ECO:0000313" key="2">
    <source>
        <dbReference type="EMBL" id="MBA0578911.1"/>
    </source>
</evidence>
<feature type="domain" description="Reverse transcriptase zinc-binding" evidence="1">
    <location>
        <begin position="12"/>
        <end position="77"/>
    </location>
</feature>
<dbReference type="Pfam" id="PF13966">
    <property type="entry name" value="zf-RVT"/>
    <property type="match status" value="1"/>
</dbReference>
<sequence length="192" mass="21609">MSTVMGLKVEGPWSLLWNVDVPLKVKDFLWRCLRRFILCKGRLAERGFPIDSLCPRCGGVESIESILLKCPIMLDAWRVLGPVETASNDVFLRSVLSMAADVTSFTIVSVADHFLKDGKEARNVLAGVQQATARTIVHDCSRPTLDSASQKLYKCKRMLSKMLSLLRLLFRITQVLLSKVLQVYVPLFWSHA</sequence>